<organism evidence="1">
    <name type="scientific">Tanacetum cinerariifolium</name>
    <name type="common">Dalmatian daisy</name>
    <name type="synonym">Chrysanthemum cinerariifolium</name>
    <dbReference type="NCBI Taxonomy" id="118510"/>
    <lineage>
        <taxon>Eukaryota</taxon>
        <taxon>Viridiplantae</taxon>
        <taxon>Streptophyta</taxon>
        <taxon>Embryophyta</taxon>
        <taxon>Tracheophyta</taxon>
        <taxon>Spermatophyta</taxon>
        <taxon>Magnoliopsida</taxon>
        <taxon>eudicotyledons</taxon>
        <taxon>Gunneridae</taxon>
        <taxon>Pentapetalae</taxon>
        <taxon>asterids</taxon>
        <taxon>campanulids</taxon>
        <taxon>Asterales</taxon>
        <taxon>Asteraceae</taxon>
        <taxon>Asteroideae</taxon>
        <taxon>Anthemideae</taxon>
        <taxon>Anthemidinae</taxon>
        <taxon>Tanacetum</taxon>
    </lineage>
</organism>
<sequence>TAAVAKTELAVGTSSLPVGTDPSAGVLAVGIDQLQVRTSTTLLAKTVAASIEVNTVAISSVSSLTLYVAAFPSSILLPLIGASSPKFMAATPSLSSNCLTISFNWLISTS</sequence>
<evidence type="ECO:0000313" key="1">
    <source>
        <dbReference type="EMBL" id="GFC77828.1"/>
    </source>
</evidence>
<gene>
    <name evidence="1" type="ORF">Tci_849798</name>
</gene>
<feature type="non-terminal residue" evidence="1">
    <location>
        <position position="1"/>
    </location>
</feature>
<dbReference type="AlphaFoldDB" id="A0A699QX23"/>
<comment type="caution">
    <text evidence="1">The sequence shown here is derived from an EMBL/GenBank/DDBJ whole genome shotgun (WGS) entry which is preliminary data.</text>
</comment>
<protein>
    <submittedName>
        <fullName evidence="1">Uncharacterized protein</fullName>
    </submittedName>
</protein>
<name>A0A699QX23_TANCI</name>
<accession>A0A699QX23</accession>
<dbReference type="EMBL" id="BKCJ011062788">
    <property type="protein sequence ID" value="GFC77828.1"/>
    <property type="molecule type" value="Genomic_DNA"/>
</dbReference>
<proteinExistence type="predicted"/>
<reference evidence="1" key="1">
    <citation type="journal article" date="2019" name="Sci. Rep.">
        <title>Draft genome of Tanacetum cinerariifolium, the natural source of mosquito coil.</title>
        <authorList>
            <person name="Yamashiro T."/>
            <person name="Shiraishi A."/>
            <person name="Satake H."/>
            <person name="Nakayama K."/>
        </authorList>
    </citation>
    <scope>NUCLEOTIDE SEQUENCE</scope>
</reference>